<reference evidence="3" key="2">
    <citation type="submission" date="2011-01" db="EMBL/GenBank/DDBJ databases">
        <title>The complete genome of Deinococcus maricopensis DSM 21211.</title>
        <authorList>
            <consortium name="US DOE Joint Genome Institute (JGI-PGF)"/>
            <person name="Lucas S."/>
            <person name="Copeland A."/>
            <person name="Lapidus A."/>
            <person name="Goodwin L."/>
            <person name="Pitluck S."/>
            <person name="Kyrpides N."/>
            <person name="Mavromatis K."/>
            <person name="Pagani I."/>
            <person name="Ivanova N."/>
            <person name="Ovchinnikova G."/>
            <person name="Zeytun A."/>
            <person name="Detter J.C."/>
            <person name="Han C."/>
            <person name="Land M."/>
            <person name="Hauser L."/>
            <person name="Markowitz V."/>
            <person name="Cheng J.-F."/>
            <person name="Hugenholtz P."/>
            <person name="Woyke T."/>
            <person name="Wu D."/>
            <person name="Pukall R."/>
            <person name="Gehrich-Schroeter G."/>
            <person name="Brambilla E."/>
            <person name="Klenk H.-P."/>
            <person name="Eisen J.A."/>
        </authorList>
    </citation>
    <scope>NUCLEOTIDE SEQUENCE [LARGE SCALE GENOMIC DNA]</scope>
    <source>
        <strain evidence="3">DSM 21211 / LMG 22137 / NRRL B-23946 / LB-34</strain>
    </source>
</reference>
<dbReference type="OrthoDB" id="291892at2"/>
<dbReference type="eggNOG" id="COG5652">
    <property type="taxonomic scope" value="Bacteria"/>
</dbReference>
<dbReference type="HOGENOM" id="CLU_096028_5_3_0"/>
<evidence type="ECO:0000313" key="2">
    <source>
        <dbReference type="EMBL" id="ADV66301.1"/>
    </source>
</evidence>
<organism evidence="2 3">
    <name type="scientific">Deinococcus maricopensis (strain DSM 21211 / LMG 22137 / NRRL B-23946 / LB-34)</name>
    <dbReference type="NCBI Taxonomy" id="709986"/>
    <lineage>
        <taxon>Bacteria</taxon>
        <taxon>Thermotogati</taxon>
        <taxon>Deinococcota</taxon>
        <taxon>Deinococci</taxon>
        <taxon>Deinococcales</taxon>
        <taxon>Deinococcaceae</taxon>
        <taxon>Deinococcus</taxon>
    </lineage>
</organism>
<dbReference type="KEGG" id="dmr:Deima_0644"/>
<name>E8U5G2_DEIML</name>
<dbReference type="NCBIfam" id="NF037970">
    <property type="entry name" value="vanZ_1"/>
    <property type="match status" value="1"/>
</dbReference>
<evidence type="ECO:0000313" key="3">
    <source>
        <dbReference type="Proteomes" id="UP000008635"/>
    </source>
</evidence>
<dbReference type="InterPro" id="IPR006976">
    <property type="entry name" value="VanZ-like"/>
</dbReference>
<dbReference type="STRING" id="709986.Deima_0644"/>
<gene>
    <name evidence="2" type="ordered locus">Deima_0644</name>
</gene>
<keyword evidence="3" id="KW-1185">Reference proteome</keyword>
<feature type="domain" description="VanZ-like" evidence="1">
    <location>
        <begin position="27"/>
        <end position="100"/>
    </location>
</feature>
<dbReference type="AlphaFoldDB" id="E8U5G2"/>
<evidence type="ECO:0000259" key="1">
    <source>
        <dbReference type="Pfam" id="PF04892"/>
    </source>
</evidence>
<accession>E8U5G2</accession>
<dbReference type="EMBL" id="CP002454">
    <property type="protein sequence ID" value="ADV66301.1"/>
    <property type="molecule type" value="Genomic_DNA"/>
</dbReference>
<dbReference type="Proteomes" id="UP000008635">
    <property type="component" value="Chromosome"/>
</dbReference>
<sequence length="121" mass="12953">MNAWGALAVVWAAGIAYFSQQSQPLGVSVPHPWDKVAHLTEYSVLAFLLARASGRWALACALTAWWGALDEVHQAFVPGREAGIQDWWFDLAGGVLGGWLGRRNRGGAPDAPPPPATFSDA</sequence>
<proteinExistence type="predicted"/>
<protein>
    <submittedName>
        <fullName evidence="2">VanZ family protein</fullName>
    </submittedName>
</protein>
<dbReference type="RefSeq" id="WP_013555806.1">
    <property type="nucleotide sequence ID" value="NC_014958.1"/>
</dbReference>
<reference evidence="2 3" key="1">
    <citation type="journal article" date="2011" name="Stand. Genomic Sci.">
        <title>Complete genome sequence of Deinococcus maricopensis type strain (LB-34).</title>
        <authorList>
            <person name="Pukall R."/>
            <person name="Zeytun A."/>
            <person name="Lucas S."/>
            <person name="Lapidus A."/>
            <person name="Hammon N."/>
            <person name="Deshpande S."/>
            <person name="Nolan M."/>
            <person name="Cheng J.F."/>
            <person name="Pitluck S."/>
            <person name="Liolios K."/>
            <person name="Pagani I."/>
            <person name="Mikhailova N."/>
            <person name="Ivanova N."/>
            <person name="Mavromatis K."/>
            <person name="Pati A."/>
            <person name="Tapia R."/>
            <person name="Han C."/>
            <person name="Goodwin L."/>
            <person name="Chen A."/>
            <person name="Palaniappan K."/>
            <person name="Land M."/>
            <person name="Hauser L."/>
            <person name="Chang Y.J."/>
            <person name="Jeffries C.D."/>
            <person name="Brambilla E.M."/>
            <person name="Rohde M."/>
            <person name="Goker M."/>
            <person name="Detter J.C."/>
            <person name="Woyke T."/>
            <person name="Bristow J."/>
            <person name="Eisen J.A."/>
            <person name="Markowitz V."/>
            <person name="Hugenholtz P."/>
            <person name="Kyrpides N.C."/>
            <person name="Klenk H.P."/>
        </authorList>
    </citation>
    <scope>NUCLEOTIDE SEQUENCE [LARGE SCALE GENOMIC DNA]</scope>
    <source>
        <strain evidence="3">DSM 21211 / LMG 22137 / NRRL B-23946 / LB-34</strain>
    </source>
</reference>
<dbReference type="Pfam" id="PF04892">
    <property type="entry name" value="VanZ"/>
    <property type="match status" value="1"/>
</dbReference>